<dbReference type="Proteomes" id="UP000586918">
    <property type="component" value="Unassembled WGS sequence"/>
</dbReference>
<comment type="caution">
    <text evidence="1">The sequence shown here is derived from an EMBL/GenBank/DDBJ whole genome shotgun (WGS) entry which is preliminary data.</text>
</comment>
<evidence type="ECO:0000313" key="1">
    <source>
        <dbReference type="EMBL" id="NMH93084.1"/>
    </source>
</evidence>
<organism evidence="1 2">
    <name type="scientific">Pseudonocardia bannensis</name>
    <dbReference type="NCBI Taxonomy" id="630973"/>
    <lineage>
        <taxon>Bacteria</taxon>
        <taxon>Bacillati</taxon>
        <taxon>Actinomycetota</taxon>
        <taxon>Actinomycetes</taxon>
        <taxon>Pseudonocardiales</taxon>
        <taxon>Pseudonocardiaceae</taxon>
        <taxon>Pseudonocardia</taxon>
    </lineage>
</organism>
<accession>A0A848DKZ4</accession>
<dbReference type="AlphaFoldDB" id="A0A848DKZ4"/>
<name>A0A848DKZ4_9PSEU</name>
<keyword evidence="2" id="KW-1185">Reference proteome</keyword>
<reference evidence="1 2" key="1">
    <citation type="submission" date="2020-04" db="EMBL/GenBank/DDBJ databases">
        <authorList>
            <person name="Klaysubun C."/>
            <person name="Duangmal K."/>
            <person name="Lipun K."/>
        </authorList>
    </citation>
    <scope>NUCLEOTIDE SEQUENCE [LARGE SCALE GENOMIC DNA]</scope>
    <source>
        <strain evidence="1 2">DSM 45300</strain>
    </source>
</reference>
<evidence type="ECO:0000313" key="2">
    <source>
        <dbReference type="Proteomes" id="UP000586918"/>
    </source>
</evidence>
<protein>
    <submittedName>
        <fullName evidence="1">Uncharacterized protein</fullName>
    </submittedName>
</protein>
<proteinExistence type="predicted"/>
<dbReference type="EMBL" id="JAAXKZ010000057">
    <property type="protein sequence ID" value="NMH93084.1"/>
    <property type="molecule type" value="Genomic_DNA"/>
</dbReference>
<sequence length="109" mass="11834">MTDGKAPPPGVGRLTGMIRRPGGVLLRIVLPDGARMQLWLPAELDRTAAIRRTAGLRRLRRLHIDLTARPPHCRLSALAHYPVERSLPLRAALAVAASGVPTVVRVART</sequence>
<dbReference type="RefSeq" id="WP_169413788.1">
    <property type="nucleotide sequence ID" value="NZ_JAAXKZ010000057.1"/>
</dbReference>
<gene>
    <name evidence="1" type="ORF">HF519_16185</name>
</gene>